<feature type="non-terminal residue" evidence="2">
    <location>
        <position position="1"/>
    </location>
</feature>
<dbReference type="AlphaFoldDB" id="V6LU98"/>
<feature type="compositionally biased region" description="Basic and acidic residues" evidence="1">
    <location>
        <begin position="1"/>
        <end position="41"/>
    </location>
</feature>
<sequence length="264" mass="30133">RDKGDLVDRAAVRDRRGGHGDRGRVHPPDARVPPGKDDRVKFPPAAAGERVQALSGGPDRWKTAGALGDAGGRGPKRGCGGSVIVYVGTRFLKMNNIETAYLRSKKRLGGHPCRLVLDRRICESQLSTSRQLAAVRESRDRIARMPSPPPDSAPVNELQQFWARQAKTARLQNEMTQRNVRDVEIVNQNEKQIETYYAFEQIETVRRRPLRQRLPDDIWDLTQEIKRVTKVDEWLESVLLGRIAVQTMQLRRMRRELTYGFDFE</sequence>
<gene>
    <name evidence="2" type="ORF">SS50377_12234</name>
</gene>
<accession>V6LU98</accession>
<reference evidence="2" key="1">
    <citation type="journal article" date="2014" name="PLoS Genet.">
        <title>The Genome of Spironucleus salmonicida Highlights a Fish Pathogen Adapted to Fluctuating Environments.</title>
        <authorList>
            <person name="Xu F."/>
            <person name="Jerlstrom-Hultqvist J."/>
            <person name="Einarsson E."/>
            <person name="Astvaldsson A."/>
            <person name="Svard S.G."/>
            <person name="Andersson J.O."/>
        </authorList>
    </citation>
    <scope>NUCLEOTIDE SEQUENCE</scope>
</reference>
<name>V6LU98_9EUKA</name>
<organism evidence="2">
    <name type="scientific">Spironucleus salmonicida</name>
    <dbReference type="NCBI Taxonomy" id="348837"/>
    <lineage>
        <taxon>Eukaryota</taxon>
        <taxon>Metamonada</taxon>
        <taxon>Diplomonadida</taxon>
        <taxon>Hexamitidae</taxon>
        <taxon>Hexamitinae</taxon>
        <taxon>Spironucleus</taxon>
    </lineage>
</organism>
<protein>
    <submittedName>
        <fullName evidence="2">Uncharacterized protein</fullName>
    </submittedName>
</protein>
<dbReference type="VEuPathDB" id="GiardiaDB:SS50377_26301"/>
<evidence type="ECO:0000256" key="1">
    <source>
        <dbReference type="SAM" id="MobiDB-lite"/>
    </source>
</evidence>
<dbReference type="EMBL" id="KI546035">
    <property type="protein sequence ID" value="EST47833.1"/>
    <property type="molecule type" value="Genomic_DNA"/>
</dbReference>
<proteinExistence type="predicted"/>
<feature type="region of interest" description="Disordered" evidence="1">
    <location>
        <begin position="1"/>
        <end position="74"/>
    </location>
</feature>
<evidence type="ECO:0000313" key="2">
    <source>
        <dbReference type="EMBL" id="EST47833.1"/>
    </source>
</evidence>